<comment type="caution">
    <text evidence="1">The sequence shown here is derived from an EMBL/GenBank/DDBJ whole genome shotgun (WGS) entry which is preliminary data.</text>
</comment>
<name>A0AAN7GVP1_9MYRT</name>
<accession>A0AAN7GVP1</accession>
<evidence type="ECO:0000313" key="1">
    <source>
        <dbReference type="EMBL" id="KAK4744749.1"/>
    </source>
</evidence>
<evidence type="ECO:0000313" key="2">
    <source>
        <dbReference type="Proteomes" id="UP001345219"/>
    </source>
</evidence>
<protein>
    <submittedName>
        <fullName evidence="1">Uncharacterized protein</fullName>
    </submittedName>
</protein>
<proteinExistence type="predicted"/>
<keyword evidence="2" id="KW-1185">Reference proteome</keyword>
<gene>
    <name evidence="1" type="ORF">SAY87_011061</name>
</gene>
<sequence length="148" mass="16905">MSKASVNRLQIEYWEVSLLPIISTDLEVEVDGGGGVREEDPRGGHCLPCLPGVQRFVRPRWQSDGHADAHARWINTLDGASFLLHSQYHALSQLYMVITDSSHCNDGEMTEVFWIMKDSMTLSLRGKSLLHVCRRDQLQHSKYKEIIR</sequence>
<dbReference type="AlphaFoldDB" id="A0AAN7GVP1"/>
<organism evidence="1 2">
    <name type="scientific">Trapa incisa</name>
    <dbReference type="NCBI Taxonomy" id="236973"/>
    <lineage>
        <taxon>Eukaryota</taxon>
        <taxon>Viridiplantae</taxon>
        <taxon>Streptophyta</taxon>
        <taxon>Embryophyta</taxon>
        <taxon>Tracheophyta</taxon>
        <taxon>Spermatophyta</taxon>
        <taxon>Magnoliopsida</taxon>
        <taxon>eudicotyledons</taxon>
        <taxon>Gunneridae</taxon>
        <taxon>Pentapetalae</taxon>
        <taxon>rosids</taxon>
        <taxon>malvids</taxon>
        <taxon>Myrtales</taxon>
        <taxon>Lythraceae</taxon>
        <taxon>Trapa</taxon>
    </lineage>
</organism>
<dbReference type="Proteomes" id="UP001345219">
    <property type="component" value="Chromosome 9"/>
</dbReference>
<dbReference type="EMBL" id="JAXIOK010000022">
    <property type="protein sequence ID" value="KAK4744749.1"/>
    <property type="molecule type" value="Genomic_DNA"/>
</dbReference>
<reference evidence="1 2" key="1">
    <citation type="journal article" date="2023" name="Hortic Res">
        <title>Pangenome of water caltrop reveals structural variations and asymmetric subgenome divergence after allopolyploidization.</title>
        <authorList>
            <person name="Zhang X."/>
            <person name="Chen Y."/>
            <person name="Wang L."/>
            <person name="Yuan Y."/>
            <person name="Fang M."/>
            <person name="Shi L."/>
            <person name="Lu R."/>
            <person name="Comes H.P."/>
            <person name="Ma Y."/>
            <person name="Chen Y."/>
            <person name="Huang G."/>
            <person name="Zhou Y."/>
            <person name="Zheng Z."/>
            <person name="Qiu Y."/>
        </authorList>
    </citation>
    <scope>NUCLEOTIDE SEQUENCE [LARGE SCALE GENOMIC DNA]</scope>
    <source>
        <tissue evidence="1">Roots</tissue>
    </source>
</reference>